<evidence type="ECO:0000256" key="7">
    <source>
        <dbReference type="ARBA" id="ARBA00022737"/>
    </source>
</evidence>
<evidence type="ECO:0000256" key="1">
    <source>
        <dbReference type="ARBA" id="ARBA00002074"/>
    </source>
</evidence>
<proteinExistence type="inferred from homology"/>
<evidence type="ECO:0000313" key="15">
    <source>
        <dbReference type="Proteomes" id="UP001293254"/>
    </source>
</evidence>
<feature type="domain" description="Disease resistance R13L4/SHOC-2-like LRR" evidence="13">
    <location>
        <begin position="546"/>
        <end position="878"/>
    </location>
</feature>
<keyword evidence="9" id="KW-0611">Plant defense</keyword>
<dbReference type="InterPro" id="IPR002182">
    <property type="entry name" value="NB-ARC"/>
</dbReference>
<keyword evidence="10" id="KW-0067">ATP-binding</keyword>
<name>A0AAE1YXG2_9LAMI</name>
<dbReference type="Pfam" id="PF00931">
    <property type="entry name" value="NB-ARC"/>
    <property type="match status" value="1"/>
</dbReference>
<dbReference type="InterPro" id="IPR058922">
    <property type="entry name" value="WHD_DRP"/>
</dbReference>
<dbReference type="PANTHER" id="PTHR23155:SF1152">
    <property type="entry name" value="AAA+ ATPASE DOMAIN-CONTAINING PROTEIN"/>
    <property type="match status" value="1"/>
</dbReference>
<evidence type="ECO:0000313" key="14">
    <source>
        <dbReference type="EMBL" id="KAK4438057.1"/>
    </source>
</evidence>
<dbReference type="SUPFAM" id="SSF52058">
    <property type="entry name" value="L domain-like"/>
    <property type="match status" value="1"/>
</dbReference>
<dbReference type="InterPro" id="IPR032675">
    <property type="entry name" value="LRR_dom_sf"/>
</dbReference>
<dbReference type="FunFam" id="3.40.50.300:FF:001091">
    <property type="entry name" value="Probable disease resistance protein At1g61300"/>
    <property type="match status" value="1"/>
</dbReference>
<reference evidence="14" key="2">
    <citation type="journal article" date="2024" name="Plant">
        <title>Genomic evolution and insights into agronomic trait innovations of Sesamum species.</title>
        <authorList>
            <person name="Miao H."/>
            <person name="Wang L."/>
            <person name="Qu L."/>
            <person name="Liu H."/>
            <person name="Sun Y."/>
            <person name="Le M."/>
            <person name="Wang Q."/>
            <person name="Wei S."/>
            <person name="Zheng Y."/>
            <person name="Lin W."/>
            <person name="Duan Y."/>
            <person name="Cao H."/>
            <person name="Xiong S."/>
            <person name="Wang X."/>
            <person name="Wei L."/>
            <person name="Li C."/>
            <person name="Ma Q."/>
            <person name="Ju M."/>
            <person name="Zhao R."/>
            <person name="Li G."/>
            <person name="Mu C."/>
            <person name="Tian Q."/>
            <person name="Mei H."/>
            <person name="Zhang T."/>
            <person name="Gao T."/>
            <person name="Zhang H."/>
        </authorList>
    </citation>
    <scope>NUCLEOTIDE SEQUENCE</scope>
    <source>
        <strain evidence="14">3651</strain>
    </source>
</reference>
<dbReference type="Proteomes" id="UP001293254">
    <property type="component" value="Unassembled WGS sequence"/>
</dbReference>
<dbReference type="GO" id="GO:0043531">
    <property type="term" value="F:ADP binding"/>
    <property type="evidence" value="ECO:0007669"/>
    <property type="project" value="InterPro"/>
</dbReference>
<dbReference type="GO" id="GO:0005737">
    <property type="term" value="C:cytoplasm"/>
    <property type="evidence" value="ECO:0007669"/>
    <property type="project" value="UniProtKB-SubCell"/>
</dbReference>
<dbReference type="FunFam" id="1.10.10.10:FF:000322">
    <property type="entry name" value="Probable disease resistance protein At1g63360"/>
    <property type="match status" value="1"/>
</dbReference>
<evidence type="ECO:0000256" key="4">
    <source>
        <dbReference type="ARBA" id="ARBA00022490"/>
    </source>
</evidence>
<dbReference type="InterPro" id="IPR036388">
    <property type="entry name" value="WH-like_DNA-bd_sf"/>
</dbReference>
<evidence type="ECO:0000256" key="6">
    <source>
        <dbReference type="ARBA" id="ARBA00022667"/>
    </source>
</evidence>
<feature type="domain" description="Disease resistance protein winged helix" evidence="12">
    <location>
        <begin position="414"/>
        <end position="484"/>
    </location>
</feature>
<comment type="caution">
    <text evidence="14">The sequence shown here is derived from an EMBL/GenBank/DDBJ whole genome shotgun (WGS) entry which is preliminary data.</text>
</comment>
<keyword evidence="6" id="KW-0381">Hypersensitive response</keyword>
<protein>
    <submittedName>
        <fullName evidence="14">Late blight resistance proteinR1A-10</fullName>
    </submittedName>
</protein>
<keyword evidence="15" id="KW-1185">Reference proteome</keyword>
<dbReference type="SUPFAM" id="SSF52540">
    <property type="entry name" value="P-loop containing nucleoside triphosphate hydrolases"/>
    <property type="match status" value="1"/>
</dbReference>
<dbReference type="GO" id="GO:0009626">
    <property type="term" value="P:plant-type hypersensitive response"/>
    <property type="evidence" value="ECO:0007669"/>
    <property type="project" value="UniProtKB-KW"/>
</dbReference>
<evidence type="ECO:0000256" key="5">
    <source>
        <dbReference type="ARBA" id="ARBA00022614"/>
    </source>
</evidence>
<comment type="similarity">
    <text evidence="3">Belongs to the disease resistance NB-LRR family.</text>
</comment>
<dbReference type="Gene3D" id="1.10.10.10">
    <property type="entry name" value="Winged helix-like DNA-binding domain superfamily/Winged helix DNA-binding domain"/>
    <property type="match status" value="1"/>
</dbReference>
<dbReference type="GO" id="GO:0051607">
    <property type="term" value="P:defense response to virus"/>
    <property type="evidence" value="ECO:0007669"/>
    <property type="project" value="UniProtKB-ARBA"/>
</dbReference>
<evidence type="ECO:0000256" key="9">
    <source>
        <dbReference type="ARBA" id="ARBA00022821"/>
    </source>
</evidence>
<comment type="subcellular location">
    <subcellularLocation>
        <location evidence="2">Cytoplasm</location>
    </subcellularLocation>
</comment>
<dbReference type="PRINTS" id="PR00364">
    <property type="entry name" value="DISEASERSIST"/>
</dbReference>
<evidence type="ECO:0000259" key="12">
    <source>
        <dbReference type="Pfam" id="PF23559"/>
    </source>
</evidence>
<evidence type="ECO:0000259" key="13">
    <source>
        <dbReference type="Pfam" id="PF23598"/>
    </source>
</evidence>
<dbReference type="AlphaFoldDB" id="A0AAE1YXG2"/>
<evidence type="ECO:0000256" key="8">
    <source>
        <dbReference type="ARBA" id="ARBA00022741"/>
    </source>
</evidence>
<evidence type="ECO:0000256" key="10">
    <source>
        <dbReference type="ARBA" id="ARBA00022840"/>
    </source>
</evidence>
<sequence length="902" mass="103888">MGIWNEVVSLVQDLDQLMSCNTHFFGRDWELSRALTKKELDVTVCLLESLLGESSNHGFMNQILESRIRRVAQETGNCIMFRAEGSHGVPFDVRTFFVNGGARLTRITQEILSINEELKKIHGQRKVEDLEVNSAAGNSSSFLSPTRRTLFTEGKVVGLEKDLLTMLDYLTGHPLQLKVFPIIGMAGIGKTTFSKKLYDNPLVVHHFYVRAWVTVSQQYRVREMLLSILRCVTNISNGIYEKSDEELREQVYRSLKGKRYLIVLDDMWDTEAWDDLKRTFPDDMNGSRVMLTSRLRDVAVRACQDTTPHCMRCLSIPESWELLSSKIFVDEPCPMELLTIGKQIACKCQGLPLAIVVVGGLLSKMDKTLDVWEKVAQSVGSLVMGEADHCQNILALSYNHLPHHLKPCFLYMGIFPEDYEISVKKLIWLWVAEGFIRPSMLKNLEEVAGDYLEDLITRSLIMVKRRSSSGRIKTCYIHDLMRELCVCESQKEDFLRVIKSGEQLILKNLYDDQRWRMIGNKEAAAVDKHLHSPRRLSFQSNFLKYINTTSFQHIRSIMCFEKLSLSDPSGYLGMNFMLLKVLDIMTIHLRLVPTEIRYLILLKFVALTIEDDFSMYSLISLRGLQILIIDCKWDGHLARILWDMLELRHFRLKRSCLSKSAIYHRKSASTSVLSVQDAQVRLRVLNNLQTLSTIRPISCTREVFLSMPNLRKLGIYQTEEDYRFRGWFEQLVHLQELETLKYAFSNPFVSPAMKPDRLPSWRSFPPKLVKLTLSGTSLPWEDMVQLSMLPKLEVLKLRNYAFSGSVWKSREGGFPSLKFLLIGSTNLEMWEADGTHFPNLQQLVLRHCRFLKEIPYGIIEASLLEKIELHCCKDTAVESARRLQEEQQDLGNDLLSVLITEH</sequence>
<dbReference type="InterPro" id="IPR027417">
    <property type="entry name" value="P-loop_NTPase"/>
</dbReference>
<organism evidence="14 15">
    <name type="scientific">Sesamum alatum</name>
    <dbReference type="NCBI Taxonomy" id="300844"/>
    <lineage>
        <taxon>Eukaryota</taxon>
        <taxon>Viridiplantae</taxon>
        <taxon>Streptophyta</taxon>
        <taxon>Embryophyta</taxon>
        <taxon>Tracheophyta</taxon>
        <taxon>Spermatophyta</taxon>
        <taxon>Magnoliopsida</taxon>
        <taxon>eudicotyledons</taxon>
        <taxon>Gunneridae</taxon>
        <taxon>Pentapetalae</taxon>
        <taxon>asterids</taxon>
        <taxon>lamiids</taxon>
        <taxon>Lamiales</taxon>
        <taxon>Pedaliaceae</taxon>
        <taxon>Sesamum</taxon>
    </lineage>
</organism>
<dbReference type="InterPro" id="IPR044974">
    <property type="entry name" value="Disease_R_plants"/>
</dbReference>
<reference evidence="14" key="1">
    <citation type="submission" date="2020-06" db="EMBL/GenBank/DDBJ databases">
        <authorList>
            <person name="Li T."/>
            <person name="Hu X."/>
            <person name="Zhang T."/>
            <person name="Song X."/>
            <person name="Zhang H."/>
            <person name="Dai N."/>
            <person name="Sheng W."/>
            <person name="Hou X."/>
            <person name="Wei L."/>
        </authorList>
    </citation>
    <scope>NUCLEOTIDE SEQUENCE</scope>
    <source>
        <strain evidence="14">3651</strain>
        <tissue evidence="14">Leaf</tissue>
    </source>
</reference>
<evidence type="ECO:0000256" key="2">
    <source>
        <dbReference type="ARBA" id="ARBA00004496"/>
    </source>
</evidence>
<dbReference type="EMBL" id="JACGWO010000001">
    <property type="protein sequence ID" value="KAK4438057.1"/>
    <property type="molecule type" value="Genomic_DNA"/>
</dbReference>
<dbReference type="Pfam" id="PF23598">
    <property type="entry name" value="LRR_14"/>
    <property type="match status" value="1"/>
</dbReference>
<dbReference type="InterPro" id="IPR055414">
    <property type="entry name" value="LRR_R13L4/SHOC2-like"/>
</dbReference>
<dbReference type="Gene3D" id="1.10.8.430">
    <property type="entry name" value="Helical domain of apoptotic protease-activating factors"/>
    <property type="match status" value="1"/>
</dbReference>
<evidence type="ECO:0000259" key="11">
    <source>
        <dbReference type="Pfam" id="PF00931"/>
    </source>
</evidence>
<feature type="domain" description="NB-ARC" evidence="11">
    <location>
        <begin position="177"/>
        <end position="329"/>
    </location>
</feature>
<keyword evidence="8" id="KW-0547">Nucleotide-binding</keyword>
<gene>
    <name evidence="14" type="ORF">Salat_0139800</name>
</gene>
<dbReference type="GO" id="GO:0005524">
    <property type="term" value="F:ATP binding"/>
    <property type="evidence" value="ECO:0007669"/>
    <property type="project" value="UniProtKB-KW"/>
</dbReference>
<comment type="function">
    <text evidence="1">Confers resistance to late blight (Phytophthora infestans) races carrying the avirulence gene Avr1. Resistance proteins guard the plant against pathogens that contain an appropriate avirulence protein via an indirect interaction with this avirulence protein. That triggers a defense system including the hypersensitive response, which restricts the pathogen growth.</text>
</comment>
<evidence type="ECO:0000256" key="3">
    <source>
        <dbReference type="ARBA" id="ARBA00008894"/>
    </source>
</evidence>
<dbReference type="InterPro" id="IPR042197">
    <property type="entry name" value="Apaf_helical"/>
</dbReference>
<keyword evidence="7" id="KW-0677">Repeat</keyword>
<dbReference type="Gene3D" id="3.80.10.10">
    <property type="entry name" value="Ribonuclease Inhibitor"/>
    <property type="match status" value="1"/>
</dbReference>
<dbReference type="Pfam" id="PF23559">
    <property type="entry name" value="WHD_DRP"/>
    <property type="match status" value="1"/>
</dbReference>
<keyword evidence="5" id="KW-0433">Leucine-rich repeat</keyword>
<dbReference type="Gene3D" id="3.40.50.300">
    <property type="entry name" value="P-loop containing nucleotide triphosphate hydrolases"/>
    <property type="match status" value="1"/>
</dbReference>
<keyword evidence="4" id="KW-0963">Cytoplasm</keyword>
<dbReference type="PANTHER" id="PTHR23155">
    <property type="entry name" value="DISEASE RESISTANCE PROTEIN RP"/>
    <property type="match status" value="1"/>
</dbReference>
<accession>A0AAE1YXG2</accession>